<evidence type="ECO:0000256" key="7">
    <source>
        <dbReference type="ARBA" id="ARBA00022840"/>
    </source>
</evidence>
<organism evidence="11">
    <name type="scientific">hydrocarbon metagenome</name>
    <dbReference type="NCBI Taxonomy" id="938273"/>
    <lineage>
        <taxon>unclassified sequences</taxon>
        <taxon>metagenomes</taxon>
        <taxon>ecological metagenomes</taxon>
    </lineage>
</organism>
<dbReference type="Gene3D" id="3.30.460.10">
    <property type="entry name" value="Beta Polymerase, domain 2"/>
    <property type="match status" value="1"/>
</dbReference>
<accession>A0A0W8EL10</accession>
<feature type="domain" description="Polymerase nucleotidyl transferase" evidence="10">
    <location>
        <begin position="7"/>
        <end position="88"/>
    </location>
</feature>
<evidence type="ECO:0000256" key="4">
    <source>
        <dbReference type="ARBA" id="ARBA00022695"/>
    </source>
</evidence>
<dbReference type="PANTHER" id="PTHR33571:SF14">
    <property type="entry name" value="PROTEIN ADENYLYLTRANSFERASE MJ0435-RELATED"/>
    <property type="match status" value="1"/>
</dbReference>
<evidence type="ECO:0000256" key="9">
    <source>
        <dbReference type="ARBA" id="ARBA00038276"/>
    </source>
</evidence>
<keyword evidence="8" id="KW-0460">Magnesium</keyword>
<dbReference type="InterPro" id="IPR052038">
    <property type="entry name" value="Type-VII_TA_antitoxin"/>
</dbReference>
<sequence length="94" mass="10984">MNVLVLLREHEPILRGRFGVEKIGIFGSFARGEERPDSDVDVLVVYRKGQKTFDNYMDTKLYLEDLFGRKVDLVMKEALKERLKEPILHEVVYA</sequence>
<protein>
    <submittedName>
        <fullName evidence="11">Pap/25a core domain:dna polymerase, beta-like region</fullName>
    </submittedName>
</protein>
<name>A0A0W8EL10_9ZZZZ</name>
<dbReference type="InterPro" id="IPR002934">
    <property type="entry name" value="Polymerase_NTP_transf_dom"/>
</dbReference>
<evidence type="ECO:0000256" key="8">
    <source>
        <dbReference type="ARBA" id="ARBA00022842"/>
    </source>
</evidence>
<dbReference type="EMBL" id="LNQE01001753">
    <property type="protein sequence ID" value="KUG09240.1"/>
    <property type="molecule type" value="Genomic_DNA"/>
</dbReference>
<dbReference type="InterPro" id="IPR043519">
    <property type="entry name" value="NT_sf"/>
</dbReference>
<keyword evidence="3" id="KW-0808">Transferase</keyword>
<dbReference type="CDD" id="cd05403">
    <property type="entry name" value="NT_KNTase_like"/>
    <property type="match status" value="1"/>
</dbReference>
<comment type="cofactor">
    <cofactor evidence="1">
        <name>Mg(2+)</name>
        <dbReference type="ChEBI" id="CHEBI:18420"/>
    </cofactor>
</comment>
<dbReference type="GO" id="GO:0016779">
    <property type="term" value="F:nucleotidyltransferase activity"/>
    <property type="evidence" value="ECO:0007669"/>
    <property type="project" value="UniProtKB-KW"/>
</dbReference>
<dbReference type="SUPFAM" id="SSF81301">
    <property type="entry name" value="Nucleotidyltransferase"/>
    <property type="match status" value="1"/>
</dbReference>
<dbReference type="PANTHER" id="PTHR33571">
    <property type="entry name" value="SSL8005 PROTEIN"/>
    <property type="match status" value="1"/>
</dbReference>
<dbReference type="Pfam" id="PF01909">
    <property type="entry name" value="NTP_transf_2"/>
    <property type="match status" value="1"/>
</dbReference>
<evidence type="ECO:0000256" key="6">
    <source>
        <dbReference type="ARBA" id="ARBA00022741"/>
    </source>
</evidence>
<evidence type="ECO:0000313" key="11">
    <source>
        <dbReference type="EMBL" id="KUG09240.1"/>
    </source>
</evidence>
<dbReference type="GO" id="GO:0046872">
    <property type="term" value="F:metal ion binding"/>
    <property type="evidence" value="ECO:0007669"/>
    <property type="project" value="UniProtKB-KW"/>
</dbReference>
<evidence type="ECO:0000256" key="5">
    <source>
        <dbReference type="ARBA" id="ARBA00022723"/>
    </source>
</evidence>
<keyword evidence="2" id="KW-1277">Toxin-antitoxin system</keyword>
<proteinExistence type="inferred from homology"/>
<keyword evidence="5" id="KW-0479">Metal-binding</keyword>
<dbReference type="AlphaFoldDB" id="A0A0W8EL10"/>
<evidence type="ECO:0000256" key="3">
    <source>
        <dbReference type="ARBA" id="ARBA00022679"/>
    </source>
</evidence>
<reference evidence="11" key="1">
    <citation type="journal article" date="2015" name="Proc. Natl. Acad. Sci. U.S.A.">
        <title>Networks of energetic and metabolic interactions define dynamics in microbial communities.</title>
        <authorList>
            <person name="Embree M."/>
            <person name="Liu J.K."/>
            <person name="Al-Bassam M.M."/>
            <person name="Zengler K."/>
        </authorList>
    </citation>
    <scope>NUCLEOTIDE SEQUENCE</scope>
</reference>
<evidence type="ECO:0000256" key="1">
    <source>
        <dbReference type="ARBA" id="ARBA00001946"/>
    </source>
</evidence>
<dbReference type="GO" id="GO:0005524">
    <property type="term" value="F:ATP binding"/>
    <property type="evidence" value="ECO:0007669"/>
    <property type="project" value="UniProtKB-KW"/>
</dbReference>
<evidence type="ECO:0000256" key="2">
    <source>
        <dbReference type="ARBA" id="ARBA00022649"/>
    </source>
</evidence>
<evidence type="ECO:0000259" key="10">
    <source>
        <dbReference type="Pfam" id="PF01909"/>
    </source>
</evidence>
<comment type="caution">
    <text evidence="11">The sequence shown here is derived from an EMBL/GenBank/DDBJ whole genome shotgun (WGS) entry which is preliminary data.</text>
</comment>
<comment type="similarity">
    <text evidence="9">Belongs to the MntA antitoxin family.</text>
</comment>
<keyword evidence="6" id="KW-0547">Nucleotide-binding</keyword>
<keyword evidence="4" id="KW-0548">Nucleotidyltransferase</keyword>
<gene>
    <name evidence="11" type="ORF">ASZ90_016637</name>
</gene>
<keyword evidence="7" id="KW-0067">ATP-binding</keyword>